<feature type="transmembrane region" description="Helical" evidence="9">
    <location>
        <begin position="425"/>
        <end position="443"/>
    </location>
</feature>
<dbReference type="PANTHER" id="PTHR33989">
    <property type="match status" value="1"/>
</dbReference>
<dbReference type="GO" id="GO:0008982">
    <property type="term" value="F:protein-N(PI)-phosphohistidine-sugar phosphotransferase activity"/>
    <property type="evidence" value="ECO:0007669"/>
    <property type="project" value="UniProtKB-UniRule"/>
</dbReference>
<feature type="transmembrane region" description="Helical" evidence="9">
    <location>
        <begin position="33"/>
        <end position="54"/>
    </location>
</feature>
<evidence type="ECO:0000256" key="6">
    <source>
        <dbReference type="ARBA" id="ARBA00022989"/>
    </source>
</evidence>
<keyword evidence="7 8" id="KW-0472">Membrane</keyword>
<protein>
    <recommendedName>
        <fullName evidence="8">Permease IIC component</fullName>
    </recommendedName>
</protein>
<dbReference type="NCBIfam" id="TIGR00410">
    <property type="entry name" value="lacE"/>
    <property type="match status" value="1"/>
</dbReference>
<sequence length="451" mass="49769">MSEKIMNTIQNKILPIATKIGNQRFLVALRDSFIGTMPVVMTGSIALLINAFLVDIPDQFNLQKITSFFQWWVDINNLVFKGSISIVALLFIYCLGVNIAKIYKTDTLSSGLVALSSFIISIGNSMTSTYNLSNNDNIDLTTLFAGVEGIKVTGSSLNVTIQGLLPGTQINSNSYFTAIIIGFLSSIIFCKLMNKNWTIKLPDTVPPAIAKPFLSIIPALVSLYIVAIFTFSLTKITDLLIIDWIYKVLQTPMLGFSQSFLAVVLVAVLTQFFWFFGIHGGNVMAPIMEGVFGVALLANLEAYQNNETIPYVWTSVSYGAFVWYATLGLLIAIFLVSKNSHYKEVAKLGIMPVLFNIGEPVMYGLPTVLNPILFIPFLLCPAVMSSVAYLVTDLDWVSPVTQNVTWVMPPVLYGFFSTGFDWKSIILSIINLVLATLIYLPFVRTANKKIG</sequence>
<dbReference type="Pfam" id="PF02378">
    <property type="entry name" value="PTS_EIIC"/>
    <property type="match status" value="1"/>
</dbReference>
<comment type="caution">
    <text evidence="11">The sequence shown here is derived from an EMBL/GenBank/DDBJ whole genome shotgun (WGS) entry which is preliminary data.</text>
</comment>
<dbReference type="InterPro" id="IPR051088">
    <property type="entry name" value="PTS_Sugar-EIIC/EIIB"/>
</dbReference>
<dbReference type="InterPro" id="IPR004501">
    <property type="entry name" value="PTS_EIIC_3"/>
</dbReference>
<feature type="transmembrane region" description="Helical" evidence="9">
    <location>
        <begin position="253"/>
        <end position="276"/>
    </location>
</feature>
<feature type="transmembrane region" description="Helical" evidence="9">
    <location>
        <begin position="312"/>
        <end position="336"/>
    </location>
</feature>
<comment type="function">
    <text evidence="8">The phosphoenolpyruvate-dependent sugar phosphotransferase system (PTS), a major carbohydrate active -transport system, catalyzes the phosphorylation of incoming sugar substrates concomitant with their translocation across the cell membrane.</text>
</comment>
<feature type="domain" description="PTS EIIC type-3" evidence="10">
    <location>
        <begin position="9"/>
        <end position="442"/>
    </location>
</feature>
<reference evidence="11 12" key="1">
    <citation type="submission" date="2020-04" db="EMBL/GenBank/DDBJ databases">
        <authorList>
            <person name="Hitch T.C.A."/>
            <person name="Wylensek D."/>
            <person name="Clavel T."/>
        </authorList>
    </citation>
    <scope>NUCLEOTIDE SEQUENCE [LARGE SCALE GENOMIC DNA]</scope>
    <source>
        <strain evidence="11 12">WCA-380-WT-3C</strain>
    </source>
</reference>
<accession>A0A7X9NPS7</accession>
<organism evidence="11 12">
    <name type="scientific">Enterococcus cecorum</name>
    <dbReference type="NCBI Taxonomy" id="44008"/>
    <lineage>
        <taxon>Bacteria</taxon>
        <taxon>Bacillati</taxon>
        <taxon>Bacillota</taxon>
        <taxon>Bacilli</taxon>
        <taxon>Lactobacillales</taxon>
        <taxon>Enterococcaceae</taxon>
        <taxon>Enterococcus</taxon>
    </lineage>
</organism>
<dbReference type="AlphaFoldDB" id="A0A7X9NPS7"/>
<gene>
    <name evidence="11" type="ORF">HF857_11075</name>
</gene>
<feature type="transmembrane region" description="Helical" evidence="9">
    <location>
        <begin position="174"/>
        <end position="192"/>
    </location>
</feature>
<keyword evidence="2 8" id="KW-0813">Transport</keyword>
<evidence type="ECO:0000256" key="5">
    <source>
        <dbReference type="ARBA" id="ARBA00022692"/>
    </source>
</evidence>
<dbReference type="GO" id="GO:1902815">
    <property type="term" value="P:N,N'-diacetylchitobiose import"/>
    <property type="evidence" value="ECO:0007669"/>
    <property type="project" value="TreeGrafter"/>
</dbReference>
<keyword evidence="3 8" id="KW-1003">Cell membrane</keyword>
<dbReference type="PANTHER" id="PTHR33989:SF4">
    <property type="entry name" value="PTS SYSTEM N,N'-DIACETYLCHITOBIOSE-SPECIFIC EIIC COMPONENT"/>
    <property type="match status" value="1"/>
</dbReference>
<dbReference type="GO" id="GO:0005886">
    <property type="term" value="C:plasma membrane"/>
    <property type="evidence" value="ECO:0007669"/>
    <property type="project" value="UniProtKB-SubCell"/>
</dbReference>
<evidence type="ECO:0000256" key="3">
    <source>
        <dbReference type="ARBA" id="ARBA00022475"/>
    </source>
</evidence>
<evidence type="ECO:0000256" key="4">
    <source>
        <dbReference type="ARBA" id="ARBA00022597"/>
    </source>
</evidence>
<name>A0A7X9NPS7_9ENTE</name>
<keyword evidence="5 9" id="KW-0812">Transmembrane</keyword>
<dbReference type="InterPro" id="IPR003352">
    <property type="entry name" value="PTS_EIIC"/>
</dbReference>
<dbReference type="PROSITE" id="PS51105">
    <property type="entry name" value="PTS_EIIC_TYPE_3"/>
    <property type="match status" value="1"/>
</dbReference>
<feature type="transmembrane region" description="Helical" evidence="9">
    <location>
        <begin position="372"/>
        <end position="391"/>
    </location>
</feature>
<dbReference type="PIRSF" id="PIRSF006351">
    <property type="entry name" value="PTS_EIIC-Cellobiose"/>
    <property type="match status" value="1"/>
</dbReference>
<evidence type="ECO:0000256" key="2">
    <source>
        <dbReference type="ARBA" id="ARBA00022448"/>
    </source>
</evidence>
<dbReference type="InterPro" id="IPR004796">
    <property type="entry name" value="PTS_IIC_cello"/>
</dbReference>
<feature type="transmembrane region" description="Helical" evidence="9">
    <location>
        <begin position="78"/>
        <end position="100"/>
    </location>
</feature>
<evidence type="ECO:0000256" key="8">
    <source>
        <dbReference type="PIRNR" id="PIRNR006351"/>
    </source>
</evidence>
<dbReference type="Proteomes" id="UP000588071">
    <property type="component" value="Unassembled WGS sequence"/>
</dbReference>
<dbReference type="EMBL" id="JABAFV010000029">
    <property type="protein sequence ID" value="NME50741.1"/>
    <property type="molecule type" value="Genomic_DNA"/>
</dbReference>
<evidence type="ECO:0000256" key="1">
    <source>
        <dbReference type="ARBA" id="ARBA00004651"/>
    </source>
</evidence>
<evidence type="ECO:0000313" key="11">
    <source>
        <dbReference type="EMBL" id="NME50741.1"/>
    </source>
</evidence>
<comment type="subcellular location">
    <subcellularLocation>
        <location evidence="1">Cell membrane</location>
        <topology evidence="1">Multi-pass membrane protein</topology>
    </subcellularLocation>
</comment>
<evidence type="ECO:0000313" key="12">
    <source>
        <dbReference type="Proteomes" id="UP000588071"/>
    </source>
</evidence>
<proteinExistence type="predicted"/>
<dbReference type="GO" id="GO:0009401">
    <property type="term" value="P:phosphoenolpyruvate-dependent sugar phosphotransferase system"/>
    <property type="evidence" value="ECO:0007669"/>
    <property type="project" value="InterPro"/>
</dbReference>
<evidence type="ECO:0000256" key="7">
    <source>
        <dbReference type="ARBA" id="ARBA00023136"/>
    </source>
</evidence>
<keyword evidence="6 9" id="KW-1133">Transmembrane helix</keyword>
<feature type="transmembrane region" description="Helical" evidence="9">
    <location>
        <begin position="283"/>
        <end position="300"/>
    </location>
</feature>
<keyword evidence="4 8" id="KW-0762">Sugar transport</keyword>
<feature type="transmembrane region" description="Helical" evidence="9">
    <location>
        <begin position="213"/>
        <end position="233"/>
    </location>
</feature>
<evidence type="ECO:0000256" key="9">
    <source>
        <dbReference type="SAM" id="Phobius"/>
    </source>
</evidence>
<evidence type="ECO:0000259" key="10">
    <source>
        <dbReference type="PROSITE" id="PS51105"/>
    </source>
</evidence>
<feature type="transmembrane region" description="Helical" evidence="9">
    <location>
        <begin position="112"/>
        <end position="132"/>
    </location>
</feature>